<sequence>MSMLSRAQAKWQKPLLGAIKINVDGAFNVQISTGGGGLIALLFARGLDPGPKLIERDAQDVFQNIIAEREDRSQLSFLISDCRSLLF</sequence>
<evidence type="ECO:0000313" key="1">
    <source>
        <dbReference type="EMBL" id="CAB4264094.1"/>
    </source>
</evidence>
<accession>A0A6J5TJZ9</accession>
<proteinExistence type="predicted"/>
<gene>
    <name evidence="1" type="ORF">CURHAP_LOCUS5620</name>
</gene>
<reference evidence="1 2" key="1">
    <citation type="submission" date="2020-05" db="EMBL/GenBank/DDBJ databases">
        <authorList>
            <person name="Campoy J."/>
            <person name="Schneeberger K."/>
            <person name="Spophaly S."/>
        </authorList>
    </citation>
    <scope>NUCLEOTIDE SEQUENCE [LARGE SCALE GENOMIC DNA]</scope>
    <source>
        <strain evidence="1">PruArmRojPasFocal</strain>
    </source>
</reference>
<protein>
    <submittedName>
        <fullName evidence="1">Uncharacterized protein</fullName>
    </submittedName>
</protein>
<evidence type="ECO:0000313" key="2">
    <source>
        <dbReference type="Proteomes" id="UP000507222"/>
    </source>
</evidence>
<dbReference type="EMBL" id="CAEKDK010000001">
    <property type="protein sequence ID" value="CAB4264094.1"/>
    <property type="molecule type" value="Genomic_DNA"/>
</dbReference>
<dbReference type="Proteomes" id="UP000507222">
    <property type="component" value="Unassembled WGS sequence"/>
</dbReference>
<name>A0A6J5TJZ9_PRUAR</name>
<organism evidence="1 2">
    <name type="scientific">Prunus armeniaca</name>
    <name type="common">Apricot</name>
    <name type="synonym">Armeniaca vulgaris</name>
    <dbReference type="NCBI Taxonomy" id="36596"/>
    <lineage>
        <taxon>Eukaryota</taxon>
        <taxon>Viridiplantae</taxon>
        <taxon>Streptophyta</taxon>
        <taxon>Embryophyta</taxon>
        <taxon>Tracheophyta</taxon>
        <taxon>Spermatophyta</taxon>
        <taxon>Magnoliopsida</taxon>
        <taxon>eudicotyledons</taxon>
        <taxon>Gunneridae</taxon>
        <taxon>Pentapetalae</taxon>
        <taxon>rosids</taxon>
        <taxon>fabids</taxon>
        <taxon>Rosales</taxon>
        <taxon>Rosaceae</taxon>
        <taxon>Amygdaloideae</taxon>
        <taxon>Amygdaleae</taxon>
        <taxon>Prunus</taxon>
    </lineage>
</organism>
<dbReference type="AlphaFoldDB" id="A0A6J5TJZ9"/>